<comment type="caution">
    <text evidence="6">The sequence shown here is derived from an EMBL/GenBank/DDBJ whole genome shotgun (WGS) entry which is preliminary data.</text>
</comment>
<dbReference type="InterPro" id="IPR051834">
    <property type="entry name" value="RING_finger_E3_ligase"/>
</dbReference>
<evidence type="ECO:0000259" key="5">
    <source>
        <dbReference type="PROSITE" id="PS50089"/>
    </source>
</evidence>
<dbReference type="InterPro" id="IPR001841">
    <property type="entry name" value="Znf_RING"/>
</dbReference>
<evidence type="ECO:0000256" key="2">
    <source>
        <dbReference type="ARBA" id="ARBA00022771"/>
    </source>
</evidence>
<name>A0A8T0QIQ7_PANVG</name>
<evidence type="ECO:0000256" key="4">
    <source>
        <dbReference type="PROSITE-ProRule" id="PRU00175"/>
    </source>
</evidence>
<dbReference type="PANTHER" id="PTHR45931:SF16">
    <property type="entry name" value="RING_U-BOX SUPERFAMILY PROTEIN"/>
    <property type="match status" value="1"/>
</dbReference>
<evidence type="ECO:0000256" key="3">
    <source>
        <dbReference type="ARBA" id="ARBA00022833"/>
    </source>
</evidence>
<dbReference type="GO" id="GO:0005634">
    <property type="term" value="C:nucleus"/>
    <property type="evidence" value="ECO:0007669"/>
    <property type="project" value="TreeGrafter"/>
</dbReference>
<keyword evidence="2 4" id="KW-0863">Zinc-finger</keyword>
<reference evidence="6" key="1">
    <citation type="submission" date="2020-05" db="EMBL/GenBank/DDBJ databases">
        <title>WGS assembly of Panicum virgatum.</title>
        <authorList>
            <person name="Lovell J.T."/>
            <person name="Jenkins J."/>
            <person name="Shu S."/>
            <person name="Juenger T.E."/>
            <person name="Schmutz J."/>
        </authorList>
    </citation>
    <scope>NUCLEOTIDE SEQUENCE</scope>
    <source>
        <strain evidence="6">AP13</strain>
    </source>
</reference>
<dbReference type="Pfam" id="PF13639">
    <property type="entry name" value="zf-RING_2"/>
    <property type="match status" value="1"/>
</dbReference>
<dbReference type="GO" id="GO:0006511">
    <property type="term" value="P:ubiquitin-dependent protein catabolic process"/>
    <property type="evidence" value="ECO:0007669"/>
    <property type="project" value="TreeGrafter"/>
</dbReference>
<dbReference type="AlphaFoldDB" id="A0A8T0QIQ7"/>
<keyword evidence="7" id="KW-1185">Reference proteome</keyword>
<accession>A0A8T0QIQ7</accession>
<dbReference type="PANTHER" id="PTHR45931">
    <property type="entry name" value="SI:CH211-59O9.10"/>
    <property type="match status" value="1"/>
</dbReference>
<dbReference type="Gene3D" id="3.30.40.10">
    <property type="entry name" value="Zinc/RING finger domain, C3HC4 (zinc finger)"/>
    <property type="match status" value="1"/>
</dbReference>
<gene>
    <name evidence="6" type="ORF">PVAP13_7KG403900</name>
</gene>
<dbReference type="InterPro" id="IPR013083">
    <property type="entry name" value="Znf_RING/FYVE/PHD"/>
</dbReference>
<evidence type="ECO:0000256" key="1">
    <source>
        <dbReference type="ARBA" id="ARBA00022723"/>
    </source>
</evidence>
<dbReference type="GO" id="GO:0061630">
    <property type="term" value="F:ubiquitin protein ligase activity"/>
    <property type="evidence" value="ECO:0007669"/>
    <property type="project" value="TreeGrafter"/>
</dbReference>
<dbReference type="PROSITE" id="PS50089">
    <property type="entry name" value="ZF_RING_2"/>
    <property type="match status" value="1"/>
</dbReference>
<evidence type="ECO:0000313" key="7">
    <source>
        <dbReference type="Proteomes" id="UP000823388"/>
    </source>
</evidence>
<keyword evidence="1" id="KW-0479">Metal-binding</keyword>
<protein>
    <recommendedName>
        <fullName evidence="5">RING-type domain-containing protein</fullName>
    </recommendedName>
</protein>
<proteinExistence type="predicted"/>
<dbReference type="GO" id="GO:0008270">
    <property type="term" value="F:zinc ion binding"/>
    <property type="evidence" value="ECO:0007669"/>
    <property type="project" value="UniProtKB-KW"/>
</dbReference>
<keyword evidence="3" id="KW-0862">Zinc</keyword>
<evidence type="ECO:0000313" key="6">
    <source>
        <dbReference type="EMBL" id="KAG2575027.1"/>
    </source>
</evidence>
<dbReference type="EMBL" id="CM029049">
    <property type="protein sequence ID" value="KAG2575027.1"/>
    <property type="molecule type" value="Genomic_DNA"/>
</dbReference>
<sequence length="231" mass="24682">MADESIEDGLISTSIANSAAVGGGGGAQQRLFEGPEQQDQFDEAMRVLDQQGHHGLVHRVFLILEQRQFDEAMRVLTDDDEHDGGLADRVLDEFCRLLTEDVFRLRDAGYDEHDTFQVLHLLALMAAREAAGFHDYESPAGSQPDSGGGGFGAVPAPAAAVARLEKRTFHAGGNGGGGITECSNCLGGFVDGEEVSVMPCPLRGHEFHPECITKWLGISSTCPLCCHGLAC</sequence>
<feature type="domain" description="RING-type" evidence="5">
    <location>
        <begin position="182"/>
        <end position="225"/>
    </location>
</feature>
<dbReference type="Proteomes" id="UP000823388">
    <property type="component" value="Chromosome 7K"/>
</dbReference>
<organism evidence="6 7">
    <name type="scientific">Panicum virgatum</name>
    <name type="common">Blackwell switchgrass</name>
    <dbReference type="NCBI Taxonomy" id="38727"/>
    <lineage>
        <taxon>Eukaryota</taxon>
        <taxon>Viridiplantae</taxon>
        <taxon>Streptophyta</taxon>
        <taxon>Embryophyta</taxon>
        <taxon>Tracheophyta</taxon>
        <taxon>Spermatophyta</taxon>
        <taxon>Magnoliopsida</taxon>
        <taxon>Liliopsida</taxon>
        <taxon>Poales</taxon>
        <taxon>Poaceae</taxon>
        <taxon>PACMAD clade</taxon>
        <taxon>Panicoideae</taxon>
        <taxon>Panicodae</taxon>
        <taxon>Paniceae</taxon>
        <taxon>Panicinae</taxon>
        <taxon>Panicum</taxon>
        <taxon>Panicum sect. Hiantes</taxon>
    </lineage>
</organism>
<dbReference type="SUPFAM" id="SSF57850">
    <property type="entry name" value="RING/U-box"/>
    <property type="match status" value="1"/>
</dbReference>